<evidence type="ECO:0000313" key="2">
    <source>
        <dbReference type="EMBL" id="GFM32542.1"/>
    </source>
</evidence>
<organism evidence="2 3">
    <name type="scientific">Desulfovibrio subterraneus</name>
    <dbReference type="NCBI Taxonomy" id="2718620"/>
    <lineage>
        <taxon>Bacteria</taxon>
        <taxon>Pseudomonadati</taxon>
        <taxon>Thermodesulfobacteriota</taxon>
        <taxon>Desulfovibrionia</taxon>
        <taxon>Desulfovibrionales</taxon>
        <taxon>Desulfovibrionaceae</taxon>
        <taxon>Desulfovibrio</taxon>
    </lineage>
</organism>
<sequence length="208" mass="22817">MFDFLALITGGVYWKLHSLVIGWILRLYGIRVGRRLHVRGVPRLKIRGRAENIIIGDDVTILGTIDLRNRENGVIRFCDRVTIDHDCRFVSARDGIIEVGEDSVVTAYAIINGGGSVRIGKKCVIGPRCSINANEHVFRRDVPIRDAGFVHADVILGDDCWLAANVVLMKGVHLGEGTVVGAGAVVTKDTDPYGIYVGIPARKMGERE</sequence>
<gene>
    <name evidence="2" type="ORF">DSM101010T_09070</name>
</gene>
<dbReference type="Gene3D" id="2.160.10.10">
    <property type="entry name" value="Hexapeptide repeat proteins"/>
    <property type="match status" value="1"/>
</dbReference>
<name>A0A7J0BH72_9BACT</name>
<accession>A0A7J0BH72</accession>
<keyword evidence="1" id="KW-0472">Membrane</keyword>
<dbReference type="InterPro" id="IPR001451">
    <property type="entry name" value="Hexapep"/>
</dbReference>
<dbReference type="PANTHER" id="PTHR23416">
    <property type="entry name" value="SIALIC ACID SYNTHASE-RELATED"/>
    <property type="match status" value="1"/>
</dbReference>
<keyword evidence="1" id="KW-0812">Transmembrane</keyword>
<keyword evidence="2" id="KW-0808">Transferase</keyword>
<dbReference type="CDD" id="cd04647">
    <property type="entry name" value="LbH_MAT_like"/>
    <property type="match status" value="1"/>
</dbReference>
<comment type="caution">
    <text evidence="2">The sequence shown here is derived from an EMBL/GenBank/DDBJ whole genome shotgun (WGS) entry which is preliminary data.</text>
</comment>
<dbReference type="SUPFAM" id="SSF51161">
    <property type="entry name" value="Trimeric LpxA-like enzymes"/>
    <property type="match status" value="1"/>
</dbReference>
<dbReference type="InterPro" id="IPR051159">
    <property type="entry name" value="Hexapeptide_acetyltransf"/>
</dbReference>
<dbReference type="AlphaFoldDB" id="A0A7J0BH72"/>
<dbReference type="InterPro" id="IPR011004">
    <property type="entry name" value="Trimer_LpxA-like_sf"/>
</dbReference>
<dbReference type="RefSeq" id="WP_174404243.1">
    <property type="nucleotide sequence ID" value="NZ_BLVO01000012.1"/>
</dbReference>
<dbReference type="Pfam" id="PF00132">
    <property type="entry name" value="Hexapep"/>
    <property type="match status" value="1"/>
</dbReference>
<evidence type="ECO:0000256" key="1">
    <source>
        <dbReference type="SAM" id="Phobius"/>
    </source>
</evidence>
<dbReference type="EMBL" id="BLVO01000012">
    <property type="protein sequence ID" value="GFM32542.1"/>
    <property type="molecule type" value="Genomic_DNA"/>
</dbReference>
<evidence type="ECO:0000313" key="3">
    <source>
        <dbReference type="Proteomes" id="UP000503840"/>
    </source>
</evidence>
<reference evidence="2 3" key="1">
    <citation type="submission" date="2020-05" db="EMBL/GenBank/DDBJ databases">
        <title>Draft genome sequence of Desulfovibrio sp. strain HN2T.</title>
        <authorList>
            <person name="Ueno A."/>
            <person name="Tamazawa S."/>
            <person name="Tamamura S."/>
            <person name="Murakami T."/>
            <person name="Kiyama T."/>
            <person name="Inomata H."/>
            <person name="Amano Y."/>
            <person name="Miyakawa K."/>
            <person name="Tamaki H."/>
            <person name="Naganuma T."/>
            <person name="Kaneko K."/>
        </authorList>
    </citation>
    <scope>NUCLEOTIDE SEQUENCE [LARGE SCALE GENOMIC DNA]</scope>
    <source>
        <strain evidence="2 3">HN2</strain>
    </source>
</reference>
<protein>
    <submittedName>
        <fullName evidence="2">Acetyltransferase</fullName>
    </submittedName>
</protein>
<dbReference type="Proteomes" id="UP000503840">
    <property type="component" value="Unassembled WGS sequence"/>
</dbReference>
<feature type="transmembrane region" description="Helical" evidence="1">
    <location>
        <begin position="12"/>
        <end position="29"/>
    </location>
</feature>
<dbReference type="PANTHER" id="PTHR23416:SF78">
    <property type="entry name" value="LIPOPOLYSACCHARIDE BIOSYNTHESIS O-ACETYL TRANSFERASE WBBJ-RELATED"/>
    <property type="match status" value="1"/>
</dbReference>
<dbReference type="GO" id="GO:0016740">
    <property type="term" value="F:transferase activity"/>
    <property type="evidence" value="ECO:0007669"/>
    <property type="project" value="UniProtKB-KW"/>
</dbReference>
<keyword evidence="1" id="KW-1133">Transmembrane helix</keyword>
<proteinExistence type="predicted"/>
<keyword evidence="3" id="KW-1185">Reference proteome</keyword>